<dbReference type="GO" id="GO:0046872">
    <property type="term" value="F:metal ion binding"/>
    <property type="evidence" value="ECO:0007669"/>
    <property type="project" value="UniProtKB-KW"/>
</dbReference>
<evidence type="ECO:0000256" key="6">
    <source>
        <dbReference type="ARBA" id="ARBA00022430"/>
    </source>
</evidence>
<keyword evidence="12" id="KW-0456">Lyase</keyword>
<comment type="catalytic activity">
    <reaction evidence="1">
        <text>(2R,3S)-3-isopropylmalate = (2S)-2-isopropylmalate</text>
        <dbReference type="Rhea" id="RHEA:32287"/>
        <dbReference type="ChEBI" id="CHEBI:1178"/>
        <dbReference type="ChEBI" id="CHEBI:35121"/>
        <dbReference type="EC" id="4.2.1.33"/>
    </reaction>
</comment>
<evidence type="ECO:0000256" key="7">
    <source>
        <dbReference type="ARBA" id="ARBA00022485"/>
    </source>
</evidence>
<evidence type="ECO:0000256" key="1">
    <source>
        <dbReference type="ARBA" id="ARBA00000491"/>
    </source>
</evidence>
<keyword evidence="9" id="KW-0479">Metal-binding</keyword>
<dbReference type="SUPFAM" id="SSF53732">
    <property type="entry name" value="Aconitase iron-sulfur domain"/>
    <property type="match status" value="1"/>
</dbReference>
<comment type="pathway">
    <text evidence="4">Amino-acid biosynthesis; L-leucine biosynthesis; L-leucine from 3-methyl-2-oxobutanoate: step 2/4.</text>
</comment>
<keyword evidence="13" id="KW-0100">Branched-chain amino acid biosynthesis</keyword>
<evidence type="ECO:0000313" key="16">
    <source>
        <dbReference type="Proteomes" id="UP000595437"/>
    </source>
</evidence>
<accession>A0A7T8HM94</accession>
<evidence type="ECO:0000256" key="12">
    <source>
        <dbReference type="ARBA" id="ARBA00023239"/>
    </source>
</evidence>
<evidence type="ECO:0000256" key="11">
    <source>
        <dbReference type="ARBA" id="ARBA00023014"/>
    </source>
</evidence>
<dbReference type="Pfam" id="PF00330">
    <property type="entry name" value="Aconitase"/>
    <property type="match status" value="1"/>
</dbReference>
<organism evidence="15 16">
    <name type="scientific">Caligus rogercresseyi</name>
    <name type="common">Sea louse</name>
    <dbReference type="NCBI Taxonomy" id="217165"/>
    <lineage>
        <taxon>Eukaryota</taxon>
        <taxon>Metazoa</taxon>
        <taxon>Ecdysozoa</taxon>
        <taxon>Arthropoda</taxon>
        <taxon>Crustacea</taxon>
        <taxon>Multicrustacea</taxon>
        <taxon>Hexanauplia</taxon>
        <taxon>Copepoda</taxon>
        <taxon>Siphonostomatoida</taxon>
        <taxon>Caligidae</taxon>
        <taxon>Caligus</taxon>
    </lineage>
</organism>
<evidence type="ECO:0000256" key="13">
    <source>
        <dbReference type="ARBA" id="ARBA00023304"/>
    </source>
</evidence>
<dbReference type="InterPro" id="IPR036008">
    <property type="entry name" value="Aconitase_4Fe-4S_dom"/>
</dbReference>
<sequence length="90" mass="10189">MAVIGKTGTRWRHRFRIEYCGEAIRDLSMEGRMTVCNMAIEGGARAGLIAPDQKTYDYCMGRPHAPKAHNGEAALTWWKTLFSDGRRRMG</sequence>
<feature type="domain" description="Aconitase/3-isopropylmalate dehydratase large subunit alpha/beta/alpha" evidence="14">
    <location>
        <begin position="2"/>
        <end position="84"/>
    </location>
</feature>
<evidence type="ECO:0000256" key="8">
    <source>
        <dbReference type="ARBA" id="ARBA00022605"/>
    </source>
</evidence>
<dbReference type="GO" id="GO:0051539">
    <property type="term" value="F:4 iron, 4 sulfur cluster binding"/>
    <property type="evidence" value="ECO:0007669"/>
    <property type="project" value="UniProtKB-KW"/>
</dbReference>
<keyword evidence="6" id="KW-0432">Leucine biosynthesis</keyword>
<keyword evidence="7" id="KW-0004">4Fe-4S</keyword>
<name>A0A7T8HM94_CALRO</name>
<keyword evidence="16" id="KW-1185">Reference proteome</keyword>
<keyword evidence="8" id="KW-0028">Amino-acid biosynthesis</keyword>
<proteinExistence type="predicted"/>
<dbReference type="OrthoDB" id="10046960at2759"/>
<reference evidence="16" key="1">
    <citation type="submission" date="2021-01" db="EMBL/GenBank/DDBJ databases">
        <title>Caligus Genome Assembly.</title>
        <authorList>
            <person name="Gallardo-Escarate C."/>
        </authorList>
    </citation>
    <scope>NUCLEOTIDE SEQUENCE [LARGE SCALE GENOMIC DNA]</scope>
</reference>
<evidence type="ECO:0000256" key="2">
    <source>
        <dbReference type="ARBA" id="ARBA00001966"/>
    </source>
</evidence>
<protein>
    <recommendedName>
        <fullName evidence="5">3-isopropylmalate dehydratase</fullName>
        <ecNumber evidence="5">4.2.1.33</ecNumber>
    </recommendedName>
</protein>
<dbReference type="EC" id="4.2.1.33" evidence="5"/>
<dbReference type="EMBL" id="CP045892">
    <property type="protein sequence ID" value="QQP52667.1"/>
    <property type="molecule type" value="Genomic_DNA"/>
</dbReference>
<dbReference type="PANTHER" id="PTHR43822:SF9">
    <property type="entry name" value="3-ISOPROPYLMALATE DEHYDRATASE"/>
    <property type="match status" value="1"/>
</dbReference>
<dbReference type="Proteomes" id="UP000595437">
    <property type="component" value="Chromosome 3"/>
</dbReference>
<dbReference type="AlphaFoldDB" id="A0A7T8HM94"/>
<evidence type="ECO:0000256" key="3">
    <source>
        <dbReference type="ARBA" id="ARBA00002695"/>
    </source>
</evidence>
<dbReference type="InterPro" id="IPR050067">
    <property type="entry name" value="IPM_dehydratase_rel_enz"/>
</dbReference>
<gene>
    <name evidence="15" type="ORF">FKW44_004892</name>
</gene>
<comment type="function">
    <text evidence="3">Catalyzes the isomerization between 2-isopropylmalate and 3-isopropylmalate, via the formation of 2-isopropylmaleate.</text>
</comment>
<dbReference type="Gene3D" id="3.30.499.10">
    <property type="entry name" value="Aconitase, domain 3"/>
    <property type="match status" value="1"/>
</dbReference>
<evidence type="ECO:0000256" key="9">
    <source>
        <dbReference type="ARBA" id="ARBA00022723"/>
    </source>
</evidence>
<comment type="cofactor">
    <cofactor evidence="2">
        <name>[4Fe-4S] cluster</name>
        <dbReference type="ChEBI" id="CHEBI:49883"/>
    </cofactor>
</comment>
<evidence type="ECO:0000256" key="5">
    <source>
        <dbReference type="ARBA" id="ARBA00011998"/>
    </source>
</evidence>
<dbReference type="GO" id="GO:0003861">
    <property type="term" value="F:3-isopropylmalate dehydratase activity"/>
    <property type="evidence" value="ECO:0007669"/>
    <property type="project" value="UniProtKB-EC"/>
</dbReference>
<dbReference type="InterPro" id="IPR001030">
    <property type="entry name" value="Acoase/IPM_deHydtase_lsu_aba"/>
</dbReference>
<evidence type="ECO:0000256" key="4">
    <source>
        <dbReference type="ARBA" id="ARBA00004729"/>
    </source>
</evidence>
<evidence type="ECO:0000259" key="14">
    <source>
        <dbReference type="Pfam" id="PF00330"/>
    </source>
</evidence>
<keyword evidence="11" id="KW-0411">Iron-sulfur</keyword>
<dbReference type="InterPro" id="IPR015931">
    <property type="entry name" value="Acnase/IPM_dHydase_lsu_aba_1/3"/>
</dbReference>
<dbReference type="GO" id="GO:0009098">
    <property type="term" value="P:L-leucine biosynthetic process"/>
    <property type="evidence" value="ECO:0007669"/>
    <property type="project" value="UniProtKB-KW"/>
</dbReference>
<keyword evidence="10" id="KW-0408">Iron</keyword>
<dbReference type="PANTHER" id="PTHR43822">
    <property type="entry name" value="HOMOACONITASE, MITOCHONDRIAL-RELATED"/>
    <property type="match status" value="1"/>
</dbReference>
<evidence type="ECO:0000256" key="10">
    <source>
        <dbReference type="ARBA" id="ARBA00023004"/>
    </source>
</evidence>
<evidence type="ECO:0000313" key="15">
    <source>
        <dbReference type="EMBL" id="QQP52667.1"/>
    </source>
</evidence>